<feature type="compositionally biased region" description="Basic residues" evidence="1">
    <location>
        <begin position="35"/>
        <end position="44"/>
    </location>
</feature>
<dbReference type="Proteomes" id="UP000266861">
    <property type="component" value="Unassembled WGS sequence"/>
</dbReference>
<gene>
    <name evidence="2" type="ORF">Glove_396g5</name>
</gene>
<keyword evidence="3" id="KW-1185">Reference proteome</keyword>
<evidence type="ECO:0000313" key="3">
    <source>
        <dbReference type="Proteomes" id="UP000266861"/>
    </source>
</evidence>
<accession>A0A397H149</accession>
<feature type="compositionally biased region" description="Acidic residues" evidence="1">
    <location>
        <begin position="109"/>
        <end position="123"/>
    </location>
</feature>
<reference evidence="2 3" key="1">
    <citation type="submission" date="2018-08" db="EMBL/GenBank/DDBJ databases">
        <title>Genome and evolution of the arbuscular mycorrhizal fungus Diversispora epigaea (formerly Glomus versiforme) and its bacterial endosymbionts.</title>
        <authorList>
            <person name="Sun X."/>
            <person name="Fei Z."/>
            <person name="Harrison M."/>
        </authorList>
    </citation>
    <scope>NUCLEOTIDE SEQUENCE [LARGE SCALE GENOMIC DNA]</scope>
    <source>
        <strain evidence="2 3">IT104</strain>
    </source>
</reference>
<feature type="compositionally biased region" description="Basic and acidic residues" evidence="1">
    <location>
        <begin position="77"/>
        <end position="108"/>
    </location>
</feature>
<feature type="compositionally biased region" description="Low complexity" evidence="1">
    <location>
        <begin position="45"/>
        <end position="62"/>
    </location>
</feature>
<sequence length="138" mass="16647">MREHLPKPSIDYLANILQNGTIIYIGRREDTEKNHRNHRNHQNHQNHQDNYNNNYNNDNNNNILNRNPLEQMTSDGDYIKVCEDDNDEGNEKDLDYYVKENDDNCDKEEKEEDEKEENEDSADVEDKNREILKYGYYY</sequence>
<feature type="region of interest" description="Disordered" evidence="1">
    <location>
        <begin position="32"/>
        <end position="138"/>
    </location>
</feature>
<protein>
    <submittedName>
        <fullName evidence="2">Uncharacterized protein</fullName>
    </submittedName>
</protein>
<name>A0A397H149_9GLOM</name>
<organism evidence="2 3">
    <name type="scientific">Diversispora epigaea</name>
    <dbReference type="NCBI Taxonomy" id="1348612"/>
    <lineage>
        <taxon>Eukaryota</taxon>
        <taxon>Fungi</taxon>
        <taxon>Fungi incertae sedis</taxon>
        <taxon>Mucoromycota</taxon>
        <taxon>Glomeromycotina</taxon>
        <taxon>Glomeromycetes</taxon>
        <taxon>Diversisporales</taxon>
        <taxon>Diversisporaceae</taxon>
        <taxon>Diversispora</taxon>
    </lineage>
</organism>
<dbReference type="AlphaFoldDB" id="A0A397H149"/>
<evidence type="ECO:0000256" key="1">
    <source>
        <dbReference type="SAM" id="MobiDB-lite"/>
    </source>
</evidence>
<dbReference type="EMBL" id="PQFF01000353">
    <property type="protein sequence ID" value="RHZ56865.1"/>
    <property type="molecule type" value="Genomic_DNA"/>
</dbReference>
<evidence type="ECO:0000313" key="2">
    <source>
        <dbReference type="EMBL" id="RHZ56865.1"/>
    </source>
</evidence>
<comment type="caution">
    <text evidence="2">The sequence shown here is derived from an EMBL/GenBank/DDBJ whole genome shotgun (WGS) entry which is preliminary data.</text>
</comment>
<proteinExistence type="predicted"/>
<feature type="compositionally biased region" description="Polar residues" evidence="1">
    <location>
        <begin position="63"/>
        <end position="74"/>
    </location>
</feature>